<evidence type="ECO:0000313" key="13">
    <source>
        <dbReference type="EMBL" id="QDT38234.1"/>
    </source>
</evidence>
<dbReference type="Proteomes" id="UP000317318">
    <property type="component" value="Chromosome"/>
</dbReference>
<dbReference type="PRINTS" id="PR00344">
    <property type="entry name" value="BCTRLSENSOR"/>
</dbReference>
<keyword evidence="11" id="KW-0812">Transmembrane</keyword>
<evidence type="ECO:0000256" key="5">
    <source>
        <dbReference type="ARBA" id="ARBA00022553"/>
    </source>
</evidence>
<dbReference type="RefSeq" id="WP_145364317.1">
    <property type="nucleotide sequence ID" value="NZ_CP036268.1"/>
</dbReference>
<dbReference type="KEGG" id="svp:Pan189_26240"/>
<keyword evidence="11" id="KW-1133">Transmembrane helix</keyword>
<sequence>MSHRWFDILLGRPLATGVVDSRFEKRYAAALRGTAAWLVQLRWVATFGQLITISFVEWVLAVPLPLAPLLTVIGMTAASNVFLGLWSATHPPGDPAVEPAPVTVRVCGPVMLFDLIMLTALLYFSGGAANPFVIFYFVNLSLTTVVLPRQWAWTATSFAIVGFILISFFHRELEPLVSSAAVTRGQSGGTPLVQFGSIVAFIACSITIVYFTMLLRDQLKRHDREIRAYQDEFTRAQKLEALGTLAAGAAHELANPLSTIAVVAREVERRVEQIDKDGRIAKDIALIRTELDQCRGILDRMSLDAGQAMGEELTEVTVDELLSEILSSLRNGDRVRTRLPKQIAQRKLLLPFVVTAQAIRGLIQNAISASPDGHDVTITGSCDHNRLSMNIDDQGEGMSPEVLARVGDPFFTTKEPGSGTGLGVFLARAVVERLGGELRIASTKSLGTTVVVSLPVSPIE</sequence>
<evidence type="ECO:0000256" key="1">
    <source>
        <dbReference type="ARBA" id="ARBA00000085"/>
    </source>
</evidence>
<keyword evidence="8 13" id="KW-0418">Kinase</keyword>
<evidence type="ECO:0000256" key="11">
    <source>
        <dbReference type="SAM" id="Phobius"/>
    </source>
</evidence>
<dbReference type="SMART" id="SM00387">
    <property type="entry name" value="HATPase_c"/>
    <property type="match status" value="1"/>
</dbReference>
<feature type="domain" description="Histidine kinase" evidence="12">
    <location>
        <begin position="248"/>
        <end position="458"/>
    </location>
</feature>
<evidence type="ECO:0000256" key="3">
    <source>
        <dbReference type="ARBA" id="ARBA00012438"/>
    </source>
</evidence>
<evidence type="ECO:0000256" key="6">
    <source>
        <dbReference type="ARBA" id="ARBA00022679"/>
    </source>
</evidence>
<dbReference type="GO" id="GO:0005524">
    <property type="term" value="F:ATP binding"/>
    <property type="evidence" value="ECO:0007669"/>
    <property type="project" value="UniProtKB-KW"/>
</dbReference>
<dbReference type="InterPro" id="IPR050980">
    <property type="entry name" value="2C_sensor_his_kinase"/>
</dbReference>
<proteinExistence type="predicted"/>
<dbReference type="AlphaFoldDB" id="A0A517R2Z3"/>
<evidence type="ECO:0000256" key="10">
    <source>
        <dbReference type="SAM" id="Coils"/>
    </source>
</evidence>
<keyword evidence="5" id="KW-0597">Phosphoprotein</keyword>
<protein>
    <recommendedName>
        <fullName evidence="3">histidine kinase</fullName>
        <ecNumber evidence="3">2.7.13.3</ecNumber>
    </recommendedName>
</protein>
<keyword evidence="7" id="KW-0547">Nucleotide-binding</keyword>
<dbReference type="Pfam" id="PF02518">
    <property type="entry name" value="HATPase_c"/>
    <property type="match status" value="1"/>
</dbReference>
<keyword evidence="4" id="KW-1003">Cell membrane</keyword>
<evidence type="ECO:0000259" key="12">
    <source>
        <dbReference type="PROSITE" id="PS50109"/>
    </source>
</evidence>
<comment type="catalytic activity">
    <reaction evidence="1">
        <text>ATP + protein L-histidine = ADP + protein N-phospho-L-histidine.</text>
        <dbReference type="EC" id="2.7.13.3"/>
    </reaction>
</comment>
<dbReference type="Gene3D" id="1.10.287.130">
    <property type="match status" value="1"/>
</dbReference>
<accession>A0A517R2Z3</accession>
<gene>
    <name evidence="13" type="primary">regB</name>
    <name evidence="13" type="ORF">Pan189_26240</name>
</gene>
<name>A0A517R2Z3_9PLAN</name>
<evidence type="ECO:0000256" key="4">
    <source>
        <dbReference type="ARBA" id="ARBA00022475"/>
    </source>
</evidence>
<evidence type="ECO:0000313" key="14">
    <source>
        <dbReference type="Proteomes" id="UP000317318"/>
    </source>
</evidence>
<organism evidence="13 14">
    <name type="scientific">Stratiformator vulcanicus</name>
    <dbReference type="NCBI Taxonomy" id="2527980"/>
    <lineage>
        <taxon>Bacteria</taxon>
        <taxon>Pseudomonadati</taxon>
        <taxon>Planctomycetota</taxon>
        <taxon>Planctomycetia</taxon>
        <taxon>Planctomycetales</taxon>
        <taxon>Planctomycetaceae</taxon>
        <taxon>Stratiformator</taxon>
    </lineage>
</organism>
<dbReference type="SUPFAM" id="SSF47384">
    <property type="entry name" value="Homodimeric domain of signal transducing histidine kinase"/>
    <property type="match status" value="1"/>
</dbReference>
<feature type="coiled-coil region" evidence="10">
    <location>
        <begin position="212"/>
        <end position="239"/>
    </location>
</feature>
<dbReference type="OrthoDB" id="9785252at2"/>
<dbReference type="EMBL" id="CP036268">
    <property type="protein sequence ID" value="QDT38234.1"/>
    <property type="molecule type" value="Genomic_DNA"/>
</dbReference>
<dbReference type="InterPro" id="IPR004358">
    <property type="entry name" value="Sig_transdc_His_kin-like_C"/>
</dbReference>
<keyword evidence="14" id="KW-1185">Reference proteome</keyword>
<reference evidence="13 14" key="1">
    <citation type="submission" date="2019-02" db="EMBL/GenBank/DDBJ databases">
        <title>Deep-cultivation of Planctomycetes and their phenomic and genomic characterization uncovers novel biology.</title>
        <authorList>
            <person name="Wiegand S."/>
            <person name="Jogler M."/>
            <person name="Boedeker C."/>
            <person name="Pinto D."/>
            <person name="Vollmers J."/>
            <person name="Rivas-Marin E."/>
            <person name="Kohn T."/>
            <person name="Peeters S.H."/>
            <person name="Heuer A."/>
            <person name="Rast P."/>
            <person name="Oberbeckmann S."/>
            <person name="Bunk B."/>
            <person name="Jeske O."/>
            <person name="Meyerdierks A."/>
            <person name="Storesund J.E."/>
            <person name="Kallscheuer N."/>
            <person name="Luecker S."/>
            <person name="Lage O.M."/>
            <person name="Pohl T."/>
            <person name="Merkel B.J."/>
            <person name="Hornburger P."/>
            <person name="Mueller R.-W."/>
            <person name="Bruemmer F."/>
            <person name="Labrenz M."/>
            <person name="Spormann A.M."/>
            <person name="Op den Camp H."/>
            <person name="Overmann J."/>
            <person name="Amann R."/>
            <person name="Jetten M.S.M."/>
            <person name="Mascher T."/>
            <person name="Medema M.H."/>
            <person name="Devos D.P."/>
            <person name="Kaster A.-K."/>
            <person name="Ovreas L."/>
            <person name="Rohde M."/>
            <person name="Galperin M.Y."/>
            <person name="Jogler C."/>
        </authorList>
    </citation>
    <scope>NUCLEOTIDE SEQUENCE [LARGE SCALE GENOMIC DNA]</scope>
    <source>
        <strain evidence="13 14">Pan189</strain>
    </source>
</reference>
<dbReference type="SMART" id="SM00388">
    <property type="entry name" value="HisKA"/>
    <property type="match status" value="1"/>
</dbReference>
<dbReference type="GO" id="GO:0005886">
    <property type="term" value="C:plasma membrane"/>
    <property type="evidence" value="ECO:0007669"/>
    <property type="project" value="UniProtKB-SubCell"/>
</dbReference>
<dbReference type="InterPro" id="IPR003594">
    <property type="entry name" value="HATPase_dom"/>
</dbReference>
<dbReference type="Gene3D" id="3.30.565.10">
    <property type="entry name" value="Histidine kinase-like ATPase, C-terminal domain"/>
    <property type="match status" value="1"/>
</dbReference>
<dbReference type="SUPFAM" id="SSF55874">
    <property type="entry name" value="ATPase domain of HSP90 chaperone/DNA topoisomerase II/histidine kinase"/>
    <property type="match status" value="1"/>
</dbReference>
<keyword evidence="6 13" id="KW-0808">Transferase</keyword>
<feature type="transmembrane region" description="Helical" evidence="11">
    <location>
        <begin position="115"/>
        <end position="138"/>
    </location>
</feature>
<dbReference type="InterPro" id="IPR003661">
    <property type="entry name" value="HisK_dim/P_dom"/>
</dbReference>
<comment type="subcellular location">
    <subcellularLocation>
        <location evidence="2">Cell membrane</location>
        <topology evidence="2">Multi-pass membrane protein</topology>
    </subcellularLocation>
</comment>
<dbReference type="EC" id="2.7.13.3" evidence="3"/>
<dbReference type="InterPro" id="IPR036890">
    <property type="entry name" value="HATPase_C_sf"/>
</dbReference>
<keyword evidence="9" id="KW-0067">ATP-binding</keyword>
<evidence type="ECO:0000256" key="9">
    <source>
        <dbReference type="ARBA" id="ARBA00022840"/>
    </source>
</evidence>
<evidence type="ECO:0000256" key="2">
    <source>
        <dbReference type="ARBA" id="ARBA00004651"/>
    </source>
</evidence>
<dbReference type="PROSITE" id="PS50109">
    <property type="entry name" value="HIS_KIN"/>
    <property type="match status" value="1"/>
</dbReference>
<feature type="transmembrane region" description="Helical" evidence="11">
    <location>
        <begin position="150"/>
        <end position="169"/>
    </location>
</feature>
<evidence type="ECO:0000256" key="7">
    <source>
        <dbReference type="ARBA" id="ARBA00022741"/>
    </source>
</evidence>
<keyword evidence="10" id="KW-0175">Coiled coil</keyword>
<keyword evidence="11" id="KW-0472">Membrane</keyword>
<dbReference type="PANTHER" id="PTHR44936:SF10">
    <property type="entry name" value="SENSOR PROTEIN RSTB"/>
    <property type="match status" value="1"/>
</dbReference>
<evidence type="ECO:0000256" key="8">
    <source>
        <dbReference type="ARBA" id="ARBA00022777"/>
    </source>
</evidence>
<dbReference type="InterPro" id="IPR005467">
    <property type="entry name" value="His_kinase_dom"/>
</dbReference>
<dbReference type="GO" id="GO:0000155">
    <property type="term" value="F:phosphorelay sensor kinase activity"/>
    <property type="evidence" value="ECO:0007669"/>
    <property type="project" value="InterPro"/>
</dbReference>
<feature type="transmembrane region" description="Helical" evidence="11">
    <location>
        <begin position="192"/>
        <end position="215"/>
    </location>
</feature>
<dbReference type="InterPro" id="IPR036097">
    <property type="entry name" value="HisK_dim/P_sf"/>
</dbReference>
<dbReference type="PANTHER" id="PTHR44936">
    <property type="entry name" value="SENSOR PROTEIN CREC"/>
    <property type="match status" value="1"/>
</dbReference>